<dbReference type="eggNOG" id="ENOG5032416">
    <property type="taxonomic scope" value="Bacteria"/>
</dbReference>
<dbReference type="AlphaFoldDB" id="W0E9F9"/>
<protein>
    <recommendedName>
        <fullName evidence="3">DUF370 domain-containing protein</fullName>
    </recommendedName>
</protein>
<gene>
    <name evidence="1" type="ORF">DESME_00025</name>
</gene>
<dbReference type="RefSeq" id="WP_006717701.1">
    <property type="nucleotide sequence ID" value="NZ_CP007032.1"/>
</dbReference>
<evidence type="ECO:0000313" key="1">
    <source>
        <dbReference type="EMBL" id="AHF05671.1"/>
    </source>
</evidence>
<dbReference type="NCBIfam" id="NF046065">
    <property type="entry name" value="MtxRegRemB"/>
    <property type="match status" value="1"/>
</dbReference>
<dbReference type="HOGENOM" id="CLU_173118_1_1_9"/>
<keyword evidence="2" id="KW-1185">Reference proteome</keyword>
<dbReference type="EMBL" id="CP007032">
    <property type="protein sequence ID" value="AHF05671.1"/>
    <property type="molecule type" value="Genomic_DNA"/>
</dbReference>
<organism evidence="1 2">
    <name type="scientific">Desulfitobacterium metallireducens DSM 15288</name>
    <dbReference type="NCBI Taxonomy" id="871968"/>
    <lineage>
        <taxon>Bacteria</taxon>
        <taxon>Bacillati</taxon>
        <taxon>Bacillota</taxon>
        <taxon>Clostridia</taxon>
        <taxon>Eubacteriales</taxon>
        <taxon>Desulfitobacteriaceae</taxon>
        <taxon>Desulfitobacterium</taxon>
    </lineage>
</organism>
<dbReference type="OrthoDB" id="9811390at2"/>
<name>W0E9F9_9FIRM</name>
<sequence>MFLHLGGDFLVNQQKVIAILDLETAMKNSTSENYLNSMKVNEKVRYISEIGKEKSLIITTEGNYLSPISSTTLLKRSLSIEEQINEN</sequence>
<dbReference type="STRING" id="871968.DESME_00025"/>
<reference evidence="1 2" key="1">
    <citation type="submission" date="2013-12" db="EMBL/GenBank/DDBJ databases">
        <authorList>
            <consortium name="DOE Joint Genome Institute"/>
            <person name="Smidt H."/>
            <person name="Huntemann M."/>
            <person name="Han J."/>
            <person name="Chen A."/>
            <person name="Kyrpides N."/>
            <person name="Mavromatis K."/>
            <person name="Markowitz V."/>
            <person name="Palaniappan K."/>
            <person name="Ivanova N."/>
            <person name="Schaumberg A."/>
            <person name="Pati A."/>
            <person name="Liolios K."/>
            <person name="Nordberg H.P."/>
            <person name="Cantor M.N."/>
            <person name="Hua S.X."/>
            <person name="Woyke T."/>
        </authorList>
    </citation>
    <scope>NUCLEOTIDE SEQUENCE [LARGE SCALE GENOMIC DNA]</scope>
    <source>
        <strain evidence="2">DSM 15288</strain>
    </source>
</reference>
<accession>W0E9F9</accession>
<proteinExistence type="predicted"/>
<evidence type="ECO:0008006" key="3">
    <source>
        <dbReference type="Google" id="ProtNLM"/>
    </source>
</evidence>
<dbReference type="InterPro" id="IPR007169">
    <property type="entry name" value="RemA-like"/>
</dbReference>
<dbReference type="Pfam" id="PF04025">
    <property type="entry name" value="RemA-like"/>
    <property type="match status" value="1"/>
</dbReference>
<evidence type="ECO:0000313" key="2">
    <source>
        <dbReference type="Proteomes" id="UP000010847"/>
    </source>
</evidence>
<dbReference type="KEGG" id="dmt:DESME_00025"/>
<dbReference type="Proteomes" id="UP000010847">
    <property type="component" value="Chromosome"/>
</dbReference>